<sequence>MPPAPFRATMAKKRPSASGAVLSRRSLVRVALTASVVCVLLFLVFQPARSPAPGKAAGAGYLRRPNDGGAWVDLDEDVPWTSYDGGIEGYSVFSDLYFSGGALVAVMPDKEAGDALPHPMSIMSAEHGGPPGQDRWTTVVGAELARAEFGRRVVRLPGVTYIFNDPPGTGDHFLPEVFIPAARAVASTIDARQTPVESLYPSRLMFPRCGVDKSWRDTQSLNAWFVQRVLPGVPIEDKTNWDDMSASEVGYLFEKVVVVDRRSAHSASGAVSKWGKMNGNMPQVPAPLDFFSPFSANMIESVGDLLPNVGKYNLPVVVFVDKDGKPGLAPFAQKKLVEALKGLTDIAEVHVTKLKAMTRSQKVALMSRATILISVHGEELLQSVWMQPGEGATVIEIFEDGGFQPDNALLAGLLNLGYIPVQETNILRGWRQLSGAKRGPGRDSAELRIDPKALVAAVRDILVNKEKSKYLEGVSVA</sequence>
<evidence type="ECO:0008006" key="3">
    <source>
        <dbReference type="Google" id="ProtNLM"/>
    </source>
</evidence>
<proteinExistence type="predicted"/>
<name>A0ABR3PX65_9TREE</name>
<organism evidence="1 2">
    <name type="scientific">Vanrija albida</name>
    <dbReference type="NCBI Taxonomy" id="181172"/>
    <lineage>
        <taxon>Eukaryota</taxon>
        <taxon>Fungi</taxon>
        <taxon>Dikarya</taxon>
        <taxon>Basidiomycota</taxon>
        <taxon>Agaricomycotina</taxon>
        <taxon>Tremellomycetes</taxon>
        <taxon>Trichosporonales</taxon>
        <taxon>Trichosporonaceae</taxon>
        <taxon>Vanrija</taxon>
    </lineage>
</organism>
<dbReference type="EMBL" id="JBBXJM010000005">
    <property type="protein sequence ID" value="KAL1407021.1"/>
    <property type="molecule type" value="Genomic_DNA"/>
</dbReference>
<reference evidence="1 2" key="1">
    <citation type="submission" date="2023-08" db="EMBL/GenBank/DDBJ databases">
        <title>Annotated Genome Sequence of Vanrija albida AlHP1.</title>
        <authorList>
            <person name="Herzog R."/>
        </authorList>
    </citation>
    <scope>NUCLEOTIDE SEQUENCE [LARGE SCALE GENOMIC DNA]</scope>
    <source>
        <strain evidence="1 2">AlHP1</strain>
    </source>
</reference>
<dbReference type="Proteomes" id="UP001565368">
    <property type="component" value="Unassembled WGS sequence"/>
</dbReference>
<comment type="caution">
    <text evidence="1">The sequence shown here is derived from an EMBL/GenBank/DDBJ whole genome shotgun (WGS) entry which is preliminary data.</text>
</comment>
<dbReference type="RefSeq" id="XP_069206965.1">
    <property type="nucleotide sequence ID" value="XM_069354894.1"/>
</dbReference>
<keyword evidence="2" id="KW-1185">Reference proteome</keyword>
<evidence type="ECO:0000313" key="2">
    <source>
        <dbReference type="Proteomes" id="UP001565368"/>
    </source>
</evidence>
<evidence type="ECO:0000313" key="1">
    <source>
        <dbReference type="EMBL" id="KAL1407021.1"/>
    </source>
</evidence>
<protein>
    <recommendedName>
        <fullName evidence="3">Glycosyltransferase family 61 protein</fullName>
    </recommendedName>
</protein>
<accession>A0ABR3PX65</accession>
<dbReference type="GeneID" id="95987477"/>
<gene>
    <name evidence="1" type="ORF">Q8F55_006434</name>
</gene>